<keyword evidence="4" id="KW-1185">Reference proteome</keyword>
<feature type="domain" description="F-box" evidence="1">
    <location>
        <begin position="31"/>
        <end position="77"/>
    </location>
</feature>
<dbReference type="SMART" id="SM00256">
    <property type="entry name" value="FBOX"/>
    <property type="match status" value="1"/>
</dbReference>
<dbReference type="InterPro" id="IPR011043">
    <property type="entry name" value="Gal_Oxase/kelch_b-propeller"/>
</dbReference>
<evidence type="ECO:0000313" key="2">
    <source>
        <dbReference type="EMBL" id="CAK9141465.1"/>
    </source>
</evidence>
<dbReference type="InterPro" id="IPR050796">
    <property type="entry name" value="SCF_F-box_component"/>
</dbReference>
<protein>
    <recommendedName>
        <fullName evidence="1">F-box domain-containing protein</fullName>
    </recommendedName>
</protein>
<dbReference type="PANTHER" id="PTHR31672:SF13">
    <property type="entry name" value="F-BOX PROTEIN CPR30-LIKE"/>
    <property type="match status" value="1"/>
</dbReference>
<dbReference type="InterPro" id="IPR001810">
    <property type="entry name" value="F-box_dom"/>
</dbReference>
<comment type="caution">
    <text evidence="3">The sequence shown here is derived from an EMBL/GenBank/DDBJ whole genome shotgun (WGS) entry which is preliminary data.</text>
</comment>
<dbReference type="CDD" id="cd22157">
    <property type="entry name" value="F-box_AtFBW1-like"/>
    <property type="match status" value="1"/>
</dbReference>
<dbReference type="Pfam" id="PF08268">
    <property type="entry name" value="FBA_3"/>
    <property type="match status" value="1"/>
</dbReference>
<dbReference type="Pfam" id="PF00646">
    <property type="entry name" value="F-box"/>
    <property type="match status" value="1"/>
</dbReference>
<evidence type="ECO:0000313" key="3">
    <source>
        <dbReference type="EMBL" id="CAK9173921.1"/>
    </source>
</evidence>
<dbReference type="EMBL" id="CAUOFW020001136">
    <property type="protein sequence ID" value="CAK9141465.1"/>
    <property type="molecule type" value="Genomic_DNA"/>
</dbReference>
<dbReference type="SUPFAM" id="SSF50965">
    <property type="entry name" value="Galactose oxidase, central domain"/>
    <property type="match status" value="1"/>
</dbReference>
<dbReference type="InterPro" id="IPR017451">
    <property type="entry name" value="F-box-assoc_interact_dom"/>
</dbReference>
<dbReference type="Gene3D" id="1.20.1280.50">
    <property type="match status" value="1"/>
</dbReference>
<name>A0ABC8U2G3_9AQUA</name>
<evidence type="ECO:0000313" key="4">
    <source>
        <dbReference type="Proteomes" id="UP001642360"/>
    </source>
</evidence>
<dbReference type="PANTHER" id="PTHR31672">
    <property type="entry name" value="BNACNNG10540D PROTEIN"/>
    <property type="match status" value="1"/>
</dbReference>
<organism evidence="3 4">
    <name type="scientific">Ilex paraguariensis</name>
    <name type="common">yerba mate</name>
    <dbReference type="NCBI Taxonomy" id="185542"/>
    <lineage>
        <taxon>Eukaryota</taxon>
        <taxon>Viridiplantae</taxon>
        <taxon>Streptophyta</taxon>
        <taxon>Embryophyta</taxon>
        <taxon>Tracheophyta</taxon>
        <taxon>Spermatophyta</taxon>
        <taxon>Magnoliopsida</taxon>
        <taxon>eudicotyledons</taxon>
        <taxon>Gunneridae</taxon>
        <taxon>Pentapetalae</taxon>
        <taxon>asterids</taxon>
        <taxon>campanulids</taxon>
        <taxon>Aquifoliales</taxon>
        <taxon>Aquifoliaceae</taxon>
        <taxon>Ilex</taxon>
    </lineage>
</organism>
<dbReference type="PROSITE" id="PS50181">
    <property type="entry name" value="FBOX"/>
    <property type="match status" value="1"/>
</dbReference>
<accession>A0ABC8U2G3</accession>
<proteinExistence type="predicted"/>
<dbReference type="InterPro" id="IPR036047">
    <property type="entry name" value="F-box-like_dom_sf"/>
</dbReference>
<dbReference type="EMBL" id="CAUOFW020006245">
    <property type="protein sequence ID" value="CAK9173921.1"/>
    <property type="molecule type" value="Genomic_DNA"/>
</dbReference>
<dbReference type="NCBIfam" id="TIGR01640">
    <property type="entry name" value="F_box_assoc_1"/>
    <property type="match status" value="1"/>
</dbReference>
<dbReference type="InterPro" id="IPR013187">
    <property type="entry name" value="F-box-assoc_dom_typ3"/>
</dbReference>
<dbReference type="Proteomes" id="UP001642360">
    <property type="component" value="Unassembled WGS sequence"/>
</dbReference>
<gene>
    <name evidence="3" type="ORF">ILEXP_LOCUS43653</name>
    <name evidence="2" type="ORF">ILEXP_LOCUS9050</name>
</gene>
<sequence length="397" mass="45192">MAIENDTNNQHPKRTKEFPQITITTNLNPVSNPMQNLPHEIIVEILSRLPVKSLLRFRCVSKSWCSLISSTQFAKTHLDVSSRNKDYANCRLIFSSVRPHFDLKSCSLHCLLYEPSVNAIEMDYPMKNPHHAVWIVGSVNGLVCIAIEEDSIFLWNPSTRESKKLPNLGIKLKYGCYIIYGFGYDEISDDYKVVGIFCVFGIGGLYETEVKVYSLRTDSWRGIGEFPGGIPLDDSGKFTNGALHWASSRDMRMDYWVLVSLDLAKETFGEVAQPKYGDGDFSLTLGVLGGCLCVLCDYRGIHANVWLMKEYGKRETWTKIATIPYLQDPVIYTIPLCISKNDELLLELRSYLRLYNPKDDTFKYPRIRNFGTCFEANTYVESLISFNIDDAAEGQQQ</sequence>
<reference evidence="3 4" key="1">
    <citation type="submission" date="2024-02" db="EMBL/GenBank/DDBJ databases">
        <authorList>
            <person name="Vignale AGUSTIN F."/>
            <person name="Sosa J E."/>
            <person name="Modenutti C."/>
        </authorList>
    </citation>
    <scope>NUCLEOTIDE SEQUENCE [LARGE SCALE GENOMIC DNA]</scope>
</reference>
<dbReference type="SUPFAM" id="SSF81383">
    <property type="entry name" value="F-box domain"/>
    <property type="match status" value="1"/>
</dbReference>
<dbReference type="AlphaFoldDB" id="A0ABC8U2G3"/>
<evidence type="ECO:0000259" key="1">
    <source>
        <dbReference type="PROSITE" id="PS50181"/>
    </source>
</evidence>